<evidence type="ECO:0000256" key="2">
    <source>
        <dbReference type="ARBA" id="ARBA00023015"/>
    </source>
</evidence>
<keyword evidence="6" id="KW-0539">Nucleus</keyword>
<feature type="domain" description="AP2/ERF" evidence="9">
    <location>
        <begin position="12"/>
        <end position="71"/>
    </location>
</feature>
<dbReference type="InterPro" id="IPR036955">
    <property type="entry name" value="AP2/ERF_dom_sf"/>
</dbReference>
<keyword evidence="3" id="KW-0238">DNA-binding</keyword>
<dbReference type="PANTHER" id="PTHR31985">
    <property type="entry name" value="ETHYLENE-RESPONSIVE TRANSCRIPTION FACTOR ERF042-RELATED"/>
    <property type="match status" value="1"/>
</dbReference>
<dbReference type="Gene3D" id="3.30.730.10">
    <property type="entry name" value="AP2/ERF domain"/>
    <property type="match status" value="1"/>
</dbReference>
<dbReference type="Proteomes" id="UP001280121">
    <property type="component" value="Unassembled WGS sequence"/>
</dbReference>
<dbReference type="GO" id="GO:0005634">
    <property type="term" value="C:nucleus"/>
    <property type="evidence" value="ECO:0007669"/>
    <property type="project" value="UniProtKB-SubCell"/>
</dbReference>
<dbReference type="GO" id="GO:0003677">
    <property type="term" value="F:DNA binding"/>
    <property type="evidence" value="ECO:0007669"/>
    <property type="project" value="UniProtKB-KW"/>
</dbReference>
<evidence type="ECO:0000256" key="3">
    <source>
        <dbReference type="ARBA" id="ARBA00023125"/>
    </source>
</evidence>
<protein>
    <recommendedName>
        <fullName evidence="9">AP2/ERF domain-containing protein</fullName>
    </recommendedName>
</protein>
<dbReference type="PROSITE" id="PS51032">
    <property type="entry name" value="AP2_ERF"/>
    <property type="match status" value="1"/>
</dbReference>
<dbReference type="CDD" id="cd00018">
    <property type="entry name" value="AP2"/>
    <property type="match status" value="1"/>
</dbReference>
<keyword evidence="4" id="KW-0010">Activator</keyword>
<evidence type="ECO:0000313" key="10">
    <source>
        <dbReference type="EMBL" id="KAK2653674.1"/>
    </source>
</evidence>
<accession>A0AAD9X6G6</accession>
<name>A0AAD9X6G6_9ROSI</name>
<comment type="subcellular location">
    <subcellularLocation>
        <location evidence="1">Nucleus</location>
    </subcellularLocation>
</comment>
<gene>
    <name evidence="10" type="ORF">Ddye_013530</name>
</gene>
<keyword evidence="11" id="KW-1185">Reference proteome</keyword>
<evidence type="ECO:0000259" key="9">
    <source>
        <dbReference type="PROSITE" id="PS51032"/>
    </source>
</evidence>
<evidence type="ECO:0000256" key="6">
    <source>
        <dbReference type="ARBA" id="ARBA00023242"/>
    </source>
</evidence>
<dbReference type="PRINTS" id="PR00367">
    <property type="entry name" value="ETHRSPELEMNT"/>
</dbReference>
<dbReference type="PANTHER" id="PTHR31985:SF45">
    <property type="entry name" value="ETHYLENE-RESPONSIVE TRANSCRIPTION FACTOR ERF020"/>
    <property type="match status" value="1"/>
</dbReference>
<proteinExistence type="inferred from homology"/>
<keyword evidence="5" id="KW-0804">Transcription</keyword>
<evidence type="ECO:0000256" key="8">
    <source>
        <dbReference type="SAM" id="MobiDB-lite"/>
    </source>
</evidence>
<feature type="region of interest" description="Disordered" evidence="8">
    <location>
        <begin position="107"/>
        <end position="130"/>
    </location>
</feature>
<dbReference type="AlphaFoldDB" id="A0AAD9X6G6"/>
<dbReference type="InterPro" id="IPR016177">
    <property type="entry name" value="DNA-bd_dom_sf"/>
</dbReference>
<dbReference type="SMART" id="SM00380">
    <property type="entry name" value="AP2"/>
    <property type="match status" value="1"/>
</dbReference>
<organism evidence="10 11">
    <name type="scientific">Dipteronia dyeriana</name>
    <dbReference type="NCBI Taxonomy" id="168575"/>
    <lineage>
        <taxon>Eukaryota</taxon>
        <taxon>Viridiplantae</taxon>
        <taxon>Streptophyta</taxon>
        <taxon>Embryophyta</taxon>
        <taxon>Tracheophyta</taxon>
        <taxon>Spermatophyta</taxon>
        <taxon>Magnoliopsida</taxon>
        <taxon>eudicotyledons</taxon>
        <taxon>Gunneridae</taxon>
        <taxon>Pentapetalae</taxon>
        <taxon>rosids</taxon>
        <taxon>malvids</taxon>
        <taxon>Sapindales</taxon>
        <taxon>Sapindaceae</taxon>
        <taxon>Hippocastanoideae</taxon>
        <taxon>Acereae</taxon>
        <taxon>Dipteronia</taxon>
    </lineage>
</organism>
<dbReference type="InterPro" id="IPR001471">
    <property type="entry name" value="AP2/ERF_dom"/>
</dbReference>
<evidence type="ECO:0000256" key="7">
    <source>
        <dbReference type="ARBA" id="ARBA00024343"/>
    </source>
</evidence>
<dbReference type="SUPFAM" id="SSF54171">
    <property type="entry name" value="DNA-binding domain"/>
    <property type="match status" value="1"/>
</dbReference>
<reference evidence="10" key="1">
    <citation type="journal article" date="2023" name="Plant J.">
        <title>Genome sequences and population genomics provide insights into the demographic history, inbreeding, and mutation load of two 'living fossil' tree species of Dipteronia.</title>
        <authorList>
            <person name="Feng Y."/>
            <person name="Comes H.P."/>
            <person name="Chen J."/>
            <person name="Zhu S."/>
            <person name="Lu R."/>
            <person name="Zhang X."/>
            <person name="Li P."/>
            <person name="Qiu J."/>
            <person name="Olsen K.M."/>
            <person name="Qiu Y."/>
        </authorList>
    </citation>
    <scope>NUCLEOTIDE SEQUENCE</scope>
    <source>
        <strain evidence="10">KIB01</strain>
    </source>
</reference>
<comment type="similarity">
    <text evidence="7">Belongs to the AP2/ERF transcription factor family. ERF subfamily.</text>
</comment>
<comment type="caution">
    <text evidence="10">The sequence shown here is derived from an EMBL/GenBank/DDBJ whole genome shotgun (WGS) entry which is preliminary data.</text>
</comment>
<evidence type="ECO:0000256" key="4">
    <source>
        <dbReference type="ARBA" id="ARBA00023159"/>
    </source>
</evidence>
<evidence type="ECO:0000313" key="11">
    <source>
        <dbReference type="Proteomes" id="UP001280121"/>
    </source>
</evidence>
<dbReference type="GO" id="GO:0003700">
    <property type="term" value="F:DNA-binding transcription factor activity"/>
    <property type="evidence" value="ECO:0007669"/>
    <property type="project" value="InterPro"/>
</dbReference>
<keyword evidence="2" id="KW-0805">Transcription regulation</keyword>
<dbReference type="InterPro" id="IPR051032">
    <property type="entry name" value="AP2/ERF_TF_ERF_subfamily"/>
</dbReference>
<sequence>MSVADVDDDQKKYKGARRRKWGKWVSEIRVPATKEKLWLGSYSTPEAAAVAHDVAFYCLRRPESLDRLNFPMMVPVGKLSNDMSPQSVQRVASDAGMAVDAGMVAKNLPENKKEAEESGGAHSGFEPEVCRDNDQSFGAWTREEKELSISVDDYLTNY</sequence>
<dbReference type="EMBL" id="JANJYI010000004">
    <property type="protein sequence ID" value="KAK2653674.1"/>
    <property type="molecule type" value="Genomic_DNA"/>
</dbReference>
<evidence type="ECO:0000256" key="5">
    <source>
        <dbReference type="ARBA" id="ARBA00023163"/>
    </source>
</evidence>
<evidence type="ECO:0000256" key="1">
    <source>
        <dbReference type="ARBA" id="ARBA00004123"/>
    </source>
</evidence>